<dbReference type="STRING" id="84645.A0A498N9I5"/>
<dbReference type="Proteomes" id="UP000290572">
    <property type="component" value="Unassembled WGS sequence"/>
</dbReference>
<dbReference type="SUPFAM" id="SSF48613">
    <property type="entry name" value="Heme oxygenase-like"/>
    <property type="match status" value="1"/>
</dbReference>
<dbReference type="GO" id="GO:0005829">
    <property type="term" value="C:cytosol"/>
    <property type="evidence" value="ECO:0007669"/>
    <property type="project" value="TreeGrafter"/>
</dbReference>
<keyword evidence="2" id="KW-1185">Reference proteome</keyword>
<dbReference type="InterPro" id="IPR016084">
    <property type="entry name" value="Haem_Oase-like_multi-hlx"/>
</dbReference>
<dbReference type="PANTHER" id="PTHR43198:SF2">
    <property type="entry name" value="SI:CH1073-67J19.1-RELATED"/>
    <property type="match status" value="1"/>
</dbReference>
<reference evidence="1 2" key="1">
    <citation type="submission" date="2018-03" db="EMBL/GenBank/DDBJ databases">
        <title>Draft genome sequence of Rohu Carp (Labeo rohita).</title>
        <authorList>
            <person name="Das P."/>
            <person name="Kushwaha B."/>
            <person name="Joshi C.G."/>
            <person name="Kumar D."/>
            <person name="Nagpure N.S."/>
            <person name="Sahoo L."/>
            <person name="Das S.P."/>
            <person name="Bit A."/>
            <person name="Patnaik S."/>
            <person name="Meher P.K."/>
            <person name="Jayasankar P."/>
            <person name="Koringa P.G."/>
            <person name="Patel N.V."/>
            <person name="Hinsu A.T."/>
            <person name="Kumar R."/>
            <person name="Pandey M."/>
            <person name="Agarwal S."/>
            <person name="Srivastava S."/>
            <person name="Singh M."/>
            <person name="Iquebal M.A."/>
            <person name="Jaiswal S."/>
            <person name="Angadi U.B."/>
            <person name="Kumar N."/>
            <person name="Raza M."/>
            <person name="Shah T.M."/>
            <person name="Rai A."/>
            <person name="Jena J.K."/>
        </authorList>
    </citation>
    <scope>NUCLEOTIDE SEQUENCE [LARGE SCALE GENOMIC DNA]</scope>
    <source>
        <strain evidence="1">DASCIFA01</strain>
        <tissue evidence="1">Testis</tissue>
    </source>
</reference>
<protein>
    <submittedName>
        <fullName evidence="1">Uncharacterized protein</fullName>
    </submittedName>
</protein>
<dbReference type="AlphaFoldDB" id="A0A498N9I5"/>
<evidence type="ECO:0000313" key="2">
    <source>
        <dbReference type="Proteomes" id="UP000290572"/>
    </source>
</evidence>
<dbReference type="InterPro" id="IPR050967">
    <property type="entry name" value="Thiamine_Salvage_TenA"/>
</dbReference>
<organism evidence="1 2">
    <name type="scientific">Labeo rohita</name>
    <name type="common">Indian major carp</name>
    <name type="synonym">Cyprinus rohita</name>
    <dbReference type="NCBI Taxonomy" id="84645"/>
    <lineage>
        <taxon>Eukaryota</taxon>
        <taxon>Metazoa</taxon>
        <taxon>Chordata</taxon>
        <taxon>Craniata</taxon>
        <taxon>Vertebrata</taxon>
        <taxon>Euteleostomi</taxon>
        <taxon>Actinopterygii</taxon>
        <taxon>Neopterygii</taxon>
        <taxon>Teleostei</taxon>
        <taxon>Ostariophysi</taxon>
        <taxon>Cypriniformes</taxon>
        <taxon>Cyprinidae</taxon>
        <taxon>Labeoninae</taxon>
        <taxon>Labeonini</taxon>
        <taxon>Labeo</taxon>
    </lineage>
</organism>
<evidence type="ECO:0000313" key="1">
    <source>
        <dbReference type="EMBL" id="RXN25705.1"/>
    </source>
</evidence>
<sequence length="254" mass="29989">MRYARNSYIKKKKKDKERRTHSVISYNRLQQIHDSNKGTGDREAIHAFSYCLAVDDVYEYLWEKNKDIAVKTIESDFLRQMENGSLQAERYVNFTIQDIGYLLKVTKMLKRMSAKVALPNDIKDFMKSRYSSYKSFADFMLKQYFFKGEPNIQQTPAMRKYLAYYRNLMDNEESLYFTVGLLPCSRLWVWLGNTLNIPPTNAYYTWKVGNMGGHPEKHYKALLNKYLDTTEKVAKANGIFRAQMQNEHDFFLSS</sequence>
<dbReference type="CDD" id="cd19359">
    <property type="entry name" value="TenA_C_Bt3146-like"/>
    <property type="match status" value="1"/>
</dbReference>
<accession>A0A498N9I5</accession>
<dbReference type="Gene3D" id="1.20.910.10">
    <property type="entry name" value="Heme oxygenase-like"/>
    <property type="match status" value="1"/>
</dbReference>
<dbReference type="EMBL" id="QBIY01012293">
    <property type="protein sequence ID" value="RXN25705.1"/>
    <property type="molecule type" value="Genomic_DNA"/>
</dbReference>
<comment type="caution">
    <text evidence="1">The sequence shown here is derived from an EMBL/GenBank/DDBJ whole genome shotgun (WGS) entry which is preliminary data.</text>
</comment>
<dbReference type="PANTHER" id="PTHR43198">
    <property type="entry name" value="BIFUNCTIONAL TH2 PROTEIN"/>
    <property type="match status" value="1"/>
</dbReference>
<proteinExistence type="predicted"/>
<gene>
    <name evidence="1" type="ORF">ROHU_021361</name>
</gene>
<name>A0A498N9I5_LABRO</name>